<keyword evidence="10" id="KW-1185">Reference proteome</keyword>
<evidence type="ECO:0000256" key="3">
    <source>
        <dbReference type="ARBA" id="ARBA00022737"/>
    </source>
</evidence>
<dbReference type="WBParaSite" id="maker-unitig_26985-snap-gene-0.2-mRNA-1">
    <property type="protein sequence ID" value="maker-unitig_26985-snap-gene-0.2-mRNA-1"/>
    <property type="gene ID" value="maker-unitig_26985-snap-gene-0.2"/>
</dbReference>
<keyword evidence="6" id="KW-0539">Nucleus</keyword>
<dbReference type="InterPro" id="IPR043359">
    <property type="entry name" value="GLI-like"/>
</dbReference>
<dbReference type="Proteomes" id="UP000095280">
    <property type="component" value="Unplaced"/>
</dbReference>
<dbReference type="PROSITE" id="PS00028">
    <property type="entry name" value="ZINC_FINGER_C2H2_1"/>
    <property type="match status" value="2"/>
</dbReference>
<dbReference type="PROSITE" id="PS50157">
    <property type="entry name" value="ZINC_FINGER_C2H2_2"/>
    <property type="match status" value="2"/>
</dbReference>
<evidence type="ECO:0000256" key="6">
    <source>
        <dbReference type="ARBA" id="ARBA00023242"/>
    </source>
</evidence>
<evidence type="ECO:0000256" key="5">
    <source>
        <dbReference type="ARBA" id="ARBA00022833"/>
    </source>
</evidence>
<evidence type="ECO:0000259" key="9">
    <source>
        <dbReference type="PROSITE" id="PS50157"/>
    </source>
</evidence>
<dbReference type="Gene3D" id="3.30.160.60">
    <property type="entry name" value="Classic Zinc Finger"/>
    <property type="match status" value="3"/>
</dbReference>
<dbReference type="Pfam" id="PF00096">
    <property type="entry name" value="zf-C2H2"/>
    <property type="match status" value="2"/>
</dbReference>
<name>A0A1I8FAH3_9PLAT</name>
<accession>A0A1I8FAH3</accession>
<evidence type="ECO:0000313" key="11">
    <source>
        <dbReference type="WBParaSite" id="maker-unitig_26985-snap-gene-0.2-mRNA-1"/>
    </source>
</evidence>
<dbReference type="SMART" id="SM00355">
    <property type="entry name" value="ZnF_C2H2"/>
    <property type="match status" value="2"/>
</dbReference>
<dbReference type="FunFam" id="3.30.160.60:FF:000041">
    <property type="entry name" value="Zinc finger protein ZIC 1"/>
    <property type="match status" value="1"/>
</dbReference>
<dbReference type="SUPFAM" id="SSF57667">
    <property type="entry name" value="beta-beta-alpha zinc fingers"/>
    <property type="match status" value="1"/>
</dbReference>
<feature type="region of interest" description="Disordered" evidence="8">
    <location>
        <begin position="281"/>
        <end position="341"/>
    </location>
</feature>
<feature type="domain" description="C2H2-type" evidence="9">
    <location>
        <begin position="257"/>
        <end position="286"/>
    </location>
</feature>
<keyword evidence="3" id="KW-0677">Repeat</keyword>
<feature type="domain" description="C2H2-type" evidence="9">
    <location>
        <begin position="227"/>
        <end position="256"/>
    </location>
</feature>
<sequence>MLLGGNGISDEYHVIRATCSTWRPWPRLRAHTQCIAPESSIRFISRLSTPETPPLSAAYRPPALYRAYLQQQVWLLLPNSRHQWCRPPASISSGPHQQHSLHHHNPAAALPAALYYPHQLGDYRWPLARALRSAEPAVACSPAFTTLWWHITVDHECPATLKPFKAKYKAGEHIRVHTRRETVSLPAFPGCGKVFARSSENLKIHKRTHTLSICTEQPQFPPGEKPFKCEVPGCDRRFANSSDRKKHMHVHLSEKPYFCRVGGCDKSYTHPSSLRKHMRVHEASAATEEDADCGDVGVGVGEPQQQPSKRLQREPADQGKTASPPPIVFAGLQPDRPDVAY</sequence>
<evidence type="ECO:0000256" key="4">
    <source>
        <dbReference type="ARBA" id="ARBA00022771"/>
    </source>
</evidence>
<dbReference type="InterPro" id="IPR013087">
    <property type="entry name" value="Znf_C2H2_type"/>
</dbReference>
<keyword evidence="2" id="KW-0479">Metal-binding</keyword>
<dbReference type="InterPro" id="IPR056436">
    <property type="entry name" value="Znf-C2H2_ZIC1-5/GLI1-3-like"/>
</dbReference>
<dbReference type="Pfam" id="PF23561">
    <property type="entry name" value="zf-C2H2_15"/>
    <property type="match status" value="1"/>
</dbReference>
<keyword evidence="4 7" id="KW-0863">Zinc-finger</keyword>
<dbReference type="AlphaFoldDB" id="A0A1I8FAH3"/>
<organism evidence="10 11">
    <name type="scientific">Macrostomum lignano</name>
    <dbReference type="NCBI Taxonomy" id="282301"/>
    <lineage>
        <taxon>Eukaryota</taxon>
        <taxon>Metazoa</taxon>
        <taxon>Spiralia</taxon>
        <taxon>Lophotrochozoa</taxon>
        <taxon>Platyhelminthes</taxon>
        <taxon>Rhabditophora</taxon>
        <taxon>Macrostomorpha</taxon>
        <taxon>Macrostomida</taxon>
        <taxon>Macrostomidae</taxon>
        <taxon>Macrostomum</taxon>
    </lineage>
</organism>
<evidence type="ECO:0000256" key="1">
    <source>
        <dbReference type="ARBA" id="ARBA00004123"/>
    </source>
</evidence>
<evidence type="ECO:0000256" key="7">
    <source>
        <dbReference type="PROSITE-ProRule" id="PRU00042"/>
    </source>
</evidence>
<protein>
    <submittedName>
        <fullName evidence="11">C2H2-type domain-containing protein</fullName>
    </submittedName>
</protein>
<evidence type="ECO:0000256" key="8">
    <source>
        <dbReference type="SAM" id="MobiDB-lite"/>
    </source>
</evidence>
<dbReference type="PANTHER" id="PTHR45718:SF4">
    <property type="entry name" value="TRANSCRIPTIONAL ACTIVATOR CUBITUS INTERRUPTUS"/>
    <property type="match status" value="1"/>
</dbReference>
<dbReference type="GO" id="GO:0008270">
    <property type="term" value="F:zinc ion binding"/>
    <property type="evidence" value="ECO:0007669"/>
    <property type="project" value="UniProtKB-KW"/>
</dbReference>
<dbReference type="GO" id="GO:0000978">
    <property type="term" value="F:RNA polymerase II cis-regulatory region sequence-specific DNA binding"/>
    <property type="evidence" value="ECO:0007669"/>
    <property type="project" value="TreeGrafter"/>
</dbReference>
<reference evidence="11" key="1">
    <citation type="submission" date="2016-11" db="UniProtKB">
        <authorList>
            <consortium name="WormBaseParasite"/>
        </authorList>
    </citation>
    <scope>IDENTIFICATION</scope>
</reference>
<evidence type="ECO:0000313" key="10">
    <source>
        <dbReference type="Proteomes" id="UP000095280"/>
    </source>
</evidence>
<dbReference type="GO" id="GO:0000981">
    <property type="term" value="F:DNA-binding transcription factor activity, RNA polymerase II-specific"/>
    <property type="evidence" value="ECO:0007669"/>
    <property type="project" value="TreeGrafter"/>
</dbReference>
<dbReference type="FunFam" id="3.30.160.60:FF:000039">
    <property type="entry name" value="Zinc finger protein ZIC 1"/>
    <property type="match status" value="1"/>
</dbReference>
<dbReference type="InterPro" id="IPR036236">
    <property type="entry name" value="Znf_C2H2_sf"/>
</dbReference>
<dbReference type="GO" id="GO:0005634">
    <property type="term" value="C:nucleus"/>
    <property type="evidence" value="ECO:0007669"/>
    <property type="project" value="UniProtKB-SubCell"/>
</dbReference>
<keyword evidence="5" id="KW-0862">Zinc</keyword>
<evidence type="ECO:0000256" key="2">
    <source>
        <dbReference type="ARBA" id="ARBA00022723"/>
    </source>
</evidence>
<comment type="subcellular location">
    <subcellularLocation>
        <location evidence="1">Nucleus</location>
    </subcellularLocation>
</comment>
<proteinExistence type="predicted"/>
<dbReference type="PANTHER" id="PTHR45718">
    <property type="entry name" value="TRANSCRIPTIONAL ACTIVATOR CUBITUS INTERRUPTUS"/>
    <property type="match status" value="1"/>
</dbReference>